<keyword evidence="1" id="KW-0472">Membrane</keyword>
<organism evidence="2 3">
    <name type="scientific">Peribacillus loiseleuriae</name>
    <dbReference type="NCBI Taxonomy" id="1679170"/>
    <lineage>
        <taxon>Bacteria</taxon>
        <taxon>Bacillati</taxon>
        <taxon>Bacillota</taxon>
        <taxon>Bacilli</taxon>
        <taxon>Bacillales</taxon>
        <taxon>Bacillaceae</taxon>
        <taxon>Peribacillus</taxon>
    </lineage>
</organism>
<dbReference type="PANTHER" id="PTHR37305:SF2">
    <property type="entry name" value="BACITRACIN TRANSPORT PERMEASE PROTEIN BCRB"/>
    <property type="match status" value="1"/>
</dbReference>
<dbReference type="GO" id="GO:0005886">
    <property type="term" value="C:plasma membrane"/>
    <property type="evidence" value="ECO:0007669"/>
    <property type="project" value="UniProtKB-SubCell"/>
</dbReference>
<feature type="transmembrane region" description="Helical" evidence="1">
    <location>
        <begin position="249"/>
        <end position="269"/>
    </location>
</feature>
<dbReference type="RefSeq" id="WP_049681755.1">
    <property type="nucleotide sequence ID" value="NZ_LFZW01000001.1"/>
</dbReference>
<accession>A0A0K9GVX5</accession>
<sequence>MNKLIANEMMKLVARKRLLVIGAIVGILVILFTFAQYKEVQTQREKLGTDDWRDSLQQQIIDMQNRLGSSRISDDWREQIQVSVQQLQFYLDQDINPSEPGAVTFVRMFIENSTDLFIPLLIMIVASDLVSSEHTLGSVKLLLTRPVKRWRILLSKYMTLLLATSLIVTMTGLLSYVISGIVFGYHGWNAPIITGFVVDGGNVDTSSIRLISQWKFLLMDFGLVWFVAVVVGTLAFMLSVLIRSTAASMGVMLASLVSGAILNNMVSSWESAKYFFMVNLKLTNYLNGVAPPITGMTLLSSMSVLLIWWAAALVLSFFVFTRQDVY</sequence>
<dbReference type="STRING" id="1679170.AC625_13565"/>
<dbReference type="GO" id="GO:0140359">
    <property type="term" value="F:ABC-type transporter activity"/>
    <property type="evidence" value="ECO:0007669"/>
    <property type="project" value="InterPro"/>
</dbReference>
<reference evidence="3" key="1">
    <citation type="submission" date="2015-07" db="EMBL/GenBank/DDBJ databases">
        <title>Genome sequencing project for genomic taxonomy and phylogenomics of Bacillus-like bacteria.</title>
        <authorList>
            <person name="Liu B."/>
            <person name="Wang J."/>
            <person name="Zhu Y."/>
            <person name="Liu G."/>
            <person name="Chen Q."/>
            <person name="Chen Z."/>
            <person name="Lan J."/>
            <person name="Che J."/>
            <person name="Ge C."/>
            <person name="Shi H."/>
            <person name="Pan Z."/>
            <person name="Liu X."/>
        </authorList>
    </citation>
    <scope>NUCLEOTIDE SEQUENCE [LARGE SCALE GENOMIC DNA]</scope>
    <source>
        <strain evidence="3">FJAT-27997</strain>
    </source>
</reference>
<dbReference type="PATRIC" id="fig|1679170.3.peg.3098"/>
<dbReference type="PANTHER" id="PTHR37305">
    <property type="entry name" value="INTEGRAL MEMBRANE PROTEIN-RELATED"/>
    <property type="match status" value="1"/>
</dbReference>
<keyword evidence="1" id="KW-1133">Transmembrane helix</keyword>
<dbReference type="OrthoDB" id="8613028at2"/>
<dbReference type="AlphaFoldDB" id="A0A0K9GVX5"/>
<keyword evidence="3" id="KW-1185">Reference proteome</keyword>
<feature type="transmembrane region" description="Helical" evidence="1">
    <location>
        <begin position="223"/>
        <end position="242"/>
    </location>
</feature>
<comment type="caution">
    <text evidence="2">The sequence shown here is derived from an EMBL/GenBank/DDBJ whole genome shotgun (WGS) entry which is preliminary data.</text>
</comment>
<dbReference type="EMBL" id="LFZW01000001">
    <property type="protein sequence ID" value="KMY50402.1"/>
    <property type="molecule type" value="Genomic_DNA"/>
</dbReference>
<gene>
    <name evidence="2" type="ORF">AC625_13565</name>
</gene>
<feature type="transmembrane region" description="Helical" evidence="1">
    <location>
        <begin position="116"/>
        <end position="136"/>
    </location>
</feature>
<protein>
    <submittedName>
        <fullName evidence="2">ABC transporter permease</fullName>
    </submittedName>
</protein>
<feature type="transmembrane region" description="Helical" evidence="1">
    <location>
        <begin position="18"/>
        <end position="37"/>
    </location>
</feature>
<evidence type="ECO:0000256" key="1">
    <source>
        <dbReference type="SAM" id="Phobius"/>
    </source>
</evidence>
<evidence type="ECO:0000313" key="3">
    <source>
        <dbReference type="Proteomes" id="UP000037146"/>
    </source>
</evidence>
<feature type="transmembrane region" description="Helical" evidence="1">
    <location>
        <begin position="289"/>
        <end position="320"/>
    </location>
</feature>
<feature type="transmembrane region" description="Helical" evidence="1">
    <location>
        <begin position="157"/>
        <end position="178"/>
    </location>
</feature>
<dbReference type="Proteomes" id="UP000037146">
    <property type="component" value="Unassembled WGS sequence"/>
</dbReference>
<keyword evidence="1" id="KW-0812">Transmembrane</keyword>
<name>A0A0K9GVX5_9BACI</name>
<evidence type="ECO:0000313" key="2">
    <source>
        <dbReference type="EMBL" id="KMY50402.1"/>
    </source>
</evidence>
<proteinExistence type="predicted"/>
<dbReference type="Pfam" id="PF12679">
    <property type="entry name" value="ABC2_membrane_2"/>
    <property type="match status" value="1"/>
</dbReference>